<name>A0AAW1TKH2_9CUCU</name>
<comment type="caution">
    <text evidence="1">The sequence shown here is derived from an EMBL/GenBank/DDBJ whole genome shotgun (WGS) entry which is preliminary data.</text>
</comment>
<dbReference type="EMBL" id="JARQZJ010000007">
    <property type="protein sequence ID" value="KAK9871721.1"/>
    <property type="molecule type" value="Genomic_DNA"/>
</dbReference>
<sequence length="102" mass="11741">MIIKNLEEKCEYLPAANPSYVYSFWLQKKMRVYPLLADTSNQGCEGILNIVKERNEKTIANNNVESMQSARDENISNEEKGIEKKKKLQLVIHRASDSNPKL</sequence>
<dbReference type="AlphaFoldDB" id="A0AAW1TKH2"/>
<evidence type="ECO:0000313" key="2">
    <source>
        <dbReference type="Proteomes" id="UP001431783"/>
    </source>
</evidence>
<reference evidence="1 2" key="1">
    <citation type="submission" date="2023-03" db="EMBL/GenBank/DDBJ databases">
        <title>Genome insight into feeding habits of ladybird beetles.</title>
        <authorList>
            <person name="Li H.-S."/>
            <person name="Huang Y.-H."/>
            <person name="Pang H."/>
        </authorList>
    </citation>
    <scope>NUCLEOTIDE SEQUENCE [LARGE SCALE GENOMIC DNA]</scope>
    <source>
        <strain evidence="1">SYSU_2023b</strain>
        <tissue evidence="1">Whole body</tissue>
    </source>
</reference>
<dbReference type="Proteomes" id="UP001431783">
    <property type="component" value="Unassembled WGS sequence"/>
</dbReference>
<proteinExistence type="predicted"/>
<accession>A0AAW1TKH2</accession>
<organism evidence="1 2">
    <name type="scientific">Henosepilachna vigintioctopunctata</name>
    <dbReference type="NCBI Taxonomy" id="420089"/>
    <lineage>
        <taxon>Eukaryota</taxon>
        <taxon>Metazoa</taxon>
        <taxon>Ecdysozoa</taxon>
        <taxon>Arthropoda</taxon>
        <taxon>Hexapoda</taxon>
        <taxon>Insecta</taxon>
        <taxon>Pterygota</taxon>
        <taxon>Neoptera</taxon>
        <taxon>Endopterygota</taxon>
        <taxon>Coleoptera</taxon>
        <taxon>Polyphaga</taxon>
        <taxon>Cucujiformia</taxon>
        <taxon>Coccinelloidea</taxon>
        <taxon>Coccinellidae</taxon>
        <taxon>Epilachninae</taxon>
        <taxon>Epilachnini</taxon>
        <taxon>Henosepilachna</taxon>
    </lineage>
</organism>
<protein>
    <submittedName>
        <fullName evidence="1">Uncharacterized protein</fullName>
    </submittedName>
</protein>
<gene>
    <name evidence="1" type="ORF">WA026_014174</name>
</gene>
<keyword evidence="2" id="KW-1185">Reference proteome</keyword>
<evidence type="ECO:0000313" key="1">
    <source>
        <dbReference type="EMBL" id="KAK9871721.1"/>
    </source>
</evidence>